<dbReference type="PANTHER" id="PTHR12935">
    <property type="entry name" value="GAMMA-GLUTAMYLCYCLOTRANSFERASE"/>
    <property type="match status" value="1"/>
</dbReference>
<feature type="binding site" evidence="3">
    <location>
        <begin position="3"/>
        <end position="8"/>
    </location>
    <ligand>
        <name>substrate</name>
    </ligand>
</feature>
<evidence type="ECO:0000256" key="1">
    <source>
        <dbReference type="ARBA" id="ARBA00023239"/>
    </source>
</evidence>
<organism evidence="4 5">
    <name type="scientific">Eiseniibacteriota bacterium</name>
    <dbReference type="NCBI Taxonomy" id="2212470"/>
    <lineage>
        <taxon>Bacteria</taxon>
        <taxon>Candidatus Eiseniibacteriota</taxon>
    </lineage>
</organism>
<dbReference type="GO" id="GO:0003839">
    <property type="term" value="F:gamma-glutamylcyclotransferase activity"/>
    <property type="evidence" value="ECO:0007669"/>
    <property type="project" value="InterPro"/>
</dbReference>
<evidence type="ECO:0000256" key="2">
    <source>
        <dbReference type="PIRSR" id="PIRSR617939-1"/>
    </source>
</evidence>
<dbReference type="InterPro" id="IPR036568">
    <property type="entry name" value="GGCT-like_sf"/>
</dbReference>
<evidence type="ECO:0000313" key="5">
    <source>
        <dbReference type="Proteomes" id="UP000696931"/>
    </source>
</evidence>
<dbReference type="AlphaFoldDB" id="A0A933SH02"/>
<proteinExistence type="predicted"/>
<evidence type="ECO:0000313" key="4">
    <source>
        <dbReference type="EMBL" id="MBI5169749.1"/>
    </source>
</evidence>
<accession>A0A933SH02</accession>
<dbReference type="SUPFAM" id="SSF110857">
    <property type="entry name" value="Gamma-glutamyl cyclotransferase-like"/>
    <property type="match status" value="1"/>
</dbReference>
<keyword evidence="1" id="KW-0456">Lyase</keyword>
<dbReference type="Gene3D" id="3.10.490.10">
    <property type="entry name" value="Gamma-glutamyl cyclotransferase-like"/>
    <property type="match status" value="1"/>
</dbReference>
<comment type="caution">
    <text evidence="4">The sequence shown here is derived from an EMBL/GenBank/DDBJ whole genome shotgun (WGS) entry which is preliminary data.</text>
</comment>
<dbReference type="InterPro" id="IPR017939">
    <property type="entry name" value="G-Glutamylcylcotransferase"/>
</dbReference>
<feature type="binding site" evidence="3">
    <location>
        <position position="126"/>
    </location>
    <ligand>
        <name>substrate</name>
    </ligand>
</feature>
<dbReference type="CDD" id="cd06661">
    <property type="entry name" value="GGCT_like"/>
    <property type="match status" value="1"/>
</dbReference>
<dbReference type="PANTHER" id="PTHR12935:SF0">
    <property type="entry name" value="GAMMA-GLUTAMYLCYCLOTRANSFERASE"/>
    <property type="match status" value="1"/>
</dbReference>
<name>A0A933SH02_UNCEI</name>
<dbReference type="Pfam" id="PF13772">
    <property type="entry name" value="AIG2_2"/>
    <property type="match status" value="1"/>
</dbReference>
<gene>
    <name evidence="4" type="ORF">HZA61_09700</name>
</gene>
<dbReference type="EMBL" id="JACRIW010000066">
    <property type="protein sequence ID" value="MBI5169749.1"/>
    <property type="molecule type" value="Genomic_DNA"/>
</dbReference>
<protein>
    <submittedName>
        <fullName evidence="4">Gamma-glutamylcyclotransferase</fullName>
    </submittedName>
</protein>
<feature type="active site" description="Proton acceptor" evidence="2">
    <location>
        <position position="78"/>
    </location>
</feature>
<reference evidence="4" key="1">
    <citation type="submission" date="2020-07" db="EMBL/GenBank/DDBJ databases">
        <title>Huge and variable diversity of episymbiotic CPR bacteria and DPANN archaea in groundwater ecosystems.</title>
        <authorList>
            <person name="He C.Y."/>
            <person name="Keren R."/>
            <person name="Whittaker M."/>
            <person name="Farag I.F."/>
            <person name="Doudna J."/>
            <person name="Cate J.H.D."/>
            <person name="Banfield J.F."/>
        </authorList>
    </citation>
    <scope>NUCLEOTIDE SEQUENCE</scope>
    <source>
        <strain evidence="4">NC_groundwater_1813_Pr3_B-0.1um_71_17</strain>
    </source>
</reference>
<dbReference type="InterPro" id="IPR013024">
    <property type="entry name" value="GGCT-like"/>
</dbReference>
<dbReference type="Proteomes" id="UP000696931">
    <property type="component" value="Unassembled WGS sequence"/>
</dbReference>
<sequence length="154" mass="17443">MHYFAYGSNLCREQMEQRCPSAMFVGIAQLPGHRLAFNRYSKSRGCGVADVVEAEREEVWGVVYELSDLDLQELDRAEGFRLGRSSNSYWRRDCVVLLDGESHRPCGVQTYFAEPQPSPPPPSREYKALIVDGARAWNLPEQYIARLEAIEVGG</sequence>
<evidence type="ECO:0000256" key="3">
    <source>
        <dbReference type="PIRSR" id="PIRSR617939-2"/>
    </source>
</evidence>